<dbReference type="AlphaFoldDB" id="A0A239M3N7"/>
<keyword evidence="1" id="KW-0812">Transmembrane</keyword>
<protein>
    <recommendedName>
        <fullName evidence="4">Acyltransferase family protein</fullName>
    </recommendedName>
</protein>
<reference evidence="2 3" key="1">
    <citation type="submission" date="2017-06" db="EMBL/GenBank/DDBJ databases">
        <authorList>
            <person name="Kim H.J."/>
            <person name="Triplett B.A."/>
        </authorList>
    </citation>
    <scope>NUCLEOTIDE SEQUENCE [LARGE SCALE GENOMIC DNA]</scope>
    <source>
        <strain evidence="2 3">DSM 29339</strain>
    </source>
</reference>
<proteinExistence type="predicted"/>
<evidence type="ECO:0008006" key="4">
    <source>
        <dbReference type="Google" id="ProtNLM"/>
    </source>
</evidence>
<keyword evidence="3" id="KW-1185">Reference proteome</keyword>
<keyword evidence="1" id="KW-1133">Transmembrane helix</keyword>
<gene>
    <name evidence="2" type="ORF">SAMN05421757_11244</name>
</gene>
<dbReference type="Proteomes" id="UP000198426">
    <property type="component" value="Unassembled WGS sequence"/>
</dbReference>
<organism evidence="2 3">
    <name type="scientific">Tropicimonas sediminicola</name>
    <dbReference type="NCBI Taxonomy" id="1031541"/>
    <lineage>
        <taxon>Bacteria</taxon>
        <taxon>Pseudomonadati</taxon>
        <taxon>Pseudomonadota</taxon>
        <taxon>Alphaproteobacteria</taxon>
        <taxon>Rhodobacterales</taxon>
        <taxon>Roseobacteraceae</taxon>
        <taxon>Tropicimonas</taxon>
    </lineage>
</organism>
<keyword evidence="1" id="KW-0472">Membrane</keyword>
<name>A0A239M3N7_9RHOB</name>
<evidence type="ECO:0000313" key="2">
    <source>
        <dbReference type="EMBL" id="SNT36862.1"/>
    </source>
</evidence>
<feature type="transmembrane region" description="Helical" evidence="1">
    <location>
        <begin position="61"/>
        <end position="82"/>
    </location>
</feature>
<dbReference type="EMBL" id="FZOY01000012">
    <property type="protein sequence ID" value="SNT36862.1"/>
    <property type="molecule type" value="Genomic_DNA"/>
</dbReference>
<accession>A0A239M3N7</accession>
<evidence type="ECO:0000256" key="1">
    <source>
        <dbReference type="SAM" id="Phobius"/>
    </source>
</evidence>
<feature type="transmembrane region" description="Helical" evidence="1">
    <location>
        <begin position="88"/>
        <end position="112"/>
    </location>
</feature>
<evidence type="ECO:0000313" key="3">
    <source>
        <dbReference type="Proteomes" id="UP000198426"/>
    </source>
</evidence>
<sequence length="127" mass="13966">MRVLALIVLFGGLGASKAARLNISDLELGLIVATCLPALAHMPGHGRWYQCIARSSSEISYTLYLTHFPLLSLLAFSTLAPTRLAPNIVGYGVMLGFVTLALLWAVLLYQLFESRTDRLYRAVSRLL</sequence>